<dbReference type="EMBL" id="LR797157">
    <property type="protein sequence ID" value="CAB4190529.1"/>
    <property type="molecule type" value="Genomic_DNA"/>
</dbReference>
<dbReference type="EMBL" id="LR798378">
    <property type="protein sequence ID" value="CAB5227712.1"/>
    <property type="molecule type" value="Genomic_DNA"/>
</dbReference>
<evidence type="ECO:0000313" key="2">
    <source>
        <dbReference type="EMBL" id="CAB4176799.1"/>
    </source>
</evidence>
<dbReference type="EMBL" id="LR796860">
    <property type="protein sequence ID" value="CAB4170488.1"/>
    <property type="molecule type" value="Genomic_DNA"/>
</dbReference>
<dbReference type="EMBL" id="LR797021">
    <property type="protein sequence ID" value="CAB4181980.1"/>
    <property type="molecule type" value="Genomic_DNA"/>
</dbReference>
<dbReference type="EMBL" id="LR797369">
    <property type="protein sequence ID" value="CAB4210968.1"/>
    <property type="molecule type" value="Genomic_DNA"/>
</dbReference>
<dbReference type="EMBL" id="LR796945">
    <property type="protein sequence ID" value="CAB4176799.1"/>
    <property type="molecule type" value="Genomic_DNA"/>
</dbReference>
<evidence type="ECO:0000313" key="5">
    <source>
        <dbReference type="EMBL" id="CAB4210968.1"/>
    </source>
</evidence>
<proteinExistence type="predicted"/>
<evidence type="ECO:0000313" key="4">
    <source>
        <dbReference type="EMBL" id="CAB4190529.1"/>
    </source>
</evidence>
<protein>
    <submittedName>
        <fullName evidence="5">Uncharacterized protein</fullName>
    </submittedName>
</protein>
<evidence type="ECO:0000313" key="3">
    <source>
        <dbReference type="EMBL" id="CAB4181980.1"/>
    </source>
</evidence>
<accession>A0A6J5SC66</accession>
<sequence length="92" mass="10524">MKMTIKGFVIHCPHTNGYYAYSTFGITSYEAWVRHCHTDHADPDISRKIQAWHDRGYRLREATLTIHPGGDEIEATNGKPSNPNLYKAAYTK</sequence>
<organism evidence="5">
    <name type="scientific">uncultured Caudovirales phage</name>
    <dbReference type="NCBI Taxonomy" id="2100421"/>
    <lineage>
        <taxon>Viruses</taxon>
        <taxon>Duplodnaviria</taxon>
        <taxon>Heunggongvirae</taxon>
        <taxon>Uroviricota</taxon>
        <taxon>Caudoviricetes</taxon>
        <taxon>Peduoviridae</taxon>
        <taxon>Maltschvirus</taxon>
        <taxon>Maltschvirus maltsch</taxon>
    </lineage>
</organism>
<evidence type="ECO:0000313" key="6">
    <source>
        <dbReference type="EMBL" id="CAB4222651.1"/>
    </source>
</evidence>
<evidence type="ECO:0000313" key="7">
    <source>
        <dbReference type="EMBL" id="CAB5227712.1"/>
    </source>
</evidence>
<dbReference type="EMBL" id="LR797518">
    <property type="protein sequence ID" value="CAB4222651.1"/>
    <property type="molecule type" value="Genomic_DNA"/>
</dbReference>
<gene>
    <name evidence="3" type="ORF">UFOVP1065_98</name>
    <name evidence="4" type="ORF">UFOVP1198_67</name>
    <name evidence="5" type="ORF">UFOVP1418_59</name>
    <name evidence="7" type="ORF">UFOVP1524_91</name>
    <name evidence="6" type="ORF">UFOVP1651_91</name>
    <name evidence="1" type="ORF">UFOVP908_69</name>
    <name evidence="2" type="ORF">UFOVP990_67</name>
</gene>
<name>A0A6J5SC66_9CAUD</name>
<reference evidence="5" key="1">
    <citation type="submission" date="2020-05" db="EMBL/GenBank/DDBJ databases">
        <authorList>
            <person name="Chiriac C."/>
            <person name="Salcher M."/>
            <person name="Ghai R."/>
            <person name="Kavagutti S V."/>
        </authorList>
    </citation>
    <scope>NUCLEOTIDE SEQUENCE</scope>
</reference>
<evidence type="ECO:0000313" key="1">
    <source>
        <dbReference type="EMBL" id="CAB4170488.1"/>
    </source>
</evidence>